<protein>
    <recommendedName>
        <fullName evidence="2">CUE domain-containing protein</fullName>
    </recommendedName>
</protein>
<dbReference type="SMART" id="SM00546">
    <property type="entry name" value="CUE"/>
    <property type="match status" value="1"/>
</dbReference>
<dbReference type="OrthoDB" id="3824970at2759"/>
<organism evidence="3 4">
    <name type="scientific">Coemansia brasiliensis</name>
    <dbReference type="NCBI Taxonomy" id="2650707"/>
    <lineage>
        <taxon>Eukaryota</taxon>
        <taxon>Fungi</taxon>
        <taxon>Fungi incertae sedis</taxon>
        <taxon>Zoopagomycota</taxon>
        <taxon>Kickxellomycotina</taxon>
        <taxon>Kickxellomycetes</taxon>
        <taxon>Kickxellales</taxon>
        <taxon>Kickxellaceae</taxon>
        <taxon>Coemansia</taxon>
    </lineage>
</organism>
<dbReference type="PROSITE" id="PS51140">
    <property type="entry name" value="CUE"/>
    <property type="match status" value="1"/>
</dbReference>
<dbReference type="Pfam" id="PF02845">
    <property type="entry name" value="CUE"/>
    <property type="match status" value="1"/>
</dbReference>
<dbReference type="GO" id="GO:0043130">
    <property type="term" value="F:ubiquitin binding"/>
    <property type="evidence" value="ECO:0007669"/>
    <property type="project" value="InterPro"/>
</dbReference>
<gene>
    <name evidence="3" type="ORF">IWW36_004811</name>
</gene>
<evidence type="ECO:0000259" key="2">
    <source>
        <dbReference type="PROSITE" id="PS51140"/>
    </source>
</evidence>
<dbReference type="CDD" id="cd14376">
    <property type="entry name" value="CUE_AUP1_AMFR_like"/>
    <property type="match status" value="1"/>
</dbReference>
<comment type="caution">
    <text evidence="3">The sequence shown here is derived from an EMBL/GenBank/DDBJ whole genome shotgun (WGS) entry which is preliminary data.</text>
</comment>
<feature type="compositionally biased region" description="Basic and acidic residues" evidence="1">
    <location>
        <begin position="219"/>
        <end position="233"/>
    </location>
</feature>
<evidence type="ECO:0000256" key="1">
    <source>
        <dbReference type="SAM" id="MobiDB-lite"/>
    </source>
</evidence>
<evidence type="ECO:0000313" key="4">
    <source>
        <dbReference type="Proteomes" id="UP001139887"/>
    </source>
</evidence>
<evidence type="ECO:0000313" key="3">
    <source>
        <dbReference type="EMBL" id="KAJ2845363.1"/>
    </source>
</evidence>
<proteinExistence type="predicted"/>
<feature type="non-terminal residue" evidence="3">
    <location>
        <position position="250"/>
    </location>
</feature>
<feature type="region of interest" description="Disordered" evidence="1">
    <location>
        <begin position="219"/>
        <end position="250"/>
    </location>
</feature>
<dbReference type="EMBL" id="JANBUW010000820">
    <property type="protein sequence ID" value="KAJ2845363.1"/>
    <property type="molecule type" value="Genomic_DNA"/>
</dbReference>
<reference evidence="3" key="1">
    <citation type="submission" date="2022-07" db="EMBL/GenBank/DDBJ databases">
        <title>Phylogenomic reconstructions and comparative analyses of Kickxellomycotina fungi.</title>
        <authorList>
            <person name="Reynolds N.K."/>
            <person name="Stajich J.E."/>
            <person name="Barry K."/>
            <person name="Grigoriev I.V."/>
            <person name="Crous P."/>
            <person name="Smith M.E."/>
        </authorList>
    </citation>
    <scope>NUCLEOTIDE SEQUENCE</scope>
    <source>
        <strain evidence="3">NRRL 1566</strain>
    </source>
</reference>
<feature type="compositionally biased region" description="Polar residues" evidence="1">
    <location>
        <begin position="238"/>
        <end position="250"/>
    </location>
</feature>
<dbReference type="Gene3D" id="1.10.8.10">
    <property type="entry name" value="DNA helicase RuvA subunit, C-terminal domain"/>
    <property type="match status" value="1"/>
</dbReference>
<feature type="region of interest" description="Disordered" evidence="1">
    <location>
        <begin position="52"/>
        <end position="71"/>
    </location>
</feature>
<dbReference type="AlphaFoldDB" id="A0A9W8I465"/>
<dbReference type="InterPro" id="IPR003892">
    <property type="entry name" value="CUE"/>
</dbReference>
<sequence>SGLLKRDMLPSGIHTERVDDAHIAIYVPLTALTRDQPEVSRIVSAMGTESAQIVSQGGTEQAIGPGGRAPRRTHMVRPEHVQTIQAMFPDIPEPAIRADLARTGSPAITSDNILRNGGTLPLPPATRAEQRAEVQVNLGTHTVISNSESNQTVGSSSGVILNTAYSPLVNRVRVSKDSDLKPLPEQPPKVWEIDSEKRAEVLRQRKEFMLLEARKRYLEKKAKSSVEPDKPEPDVSAGPSNHASTVSLEK</sequence>
<accession>A0A9W8I465</accession>
<dbReference type="Proteomes" id="UP001139887">
    <property type="component" value="Unassembled WGS sequence"/>
</dbReference>
<name>A0A9W8I465_9FUNG</name>
<keyword evidence="4" id="KW-1185">Reference proteome</keyword>
<feature type="domain" description="CUE" evidence="2">
    <location>
        <begin position="76"/>
        <end position="119"/>
    </location>
</feature>